<dbReference type="RefSeq" id="WP_167181271.1">
    <property type="nucleotide sequence ID" value="NZ_JAAONZ010000001.1"/>
</dbReference>
<accession>A0A9E5JYC0</accession>
<gene>
    <name evidence="3" type="ORF">G8770_02165</name>
</gene>
<evidence type="ECO:0000256" key="1">
    <source>
        <dbReference type="ARBA" id="ARBA00009460"/>
    </source>
</evidence>
<dbReference type="PIRSF" id="PIRSF006221">
    <property type="entry name" value="Ketosamine-3-kinase"/>
    <property type="match status" value="1"/>
</dbReference>
<keyword evidence="4" id="KW-1185">Reference proteome</keyword>
<proteinExistence type="inferred from homology"/>
<dbReference type="PANTHER" id="PTHR12149:SF8">
    <property type="entry name" value="PROTEIN-RIBULOSAMINE 3-KINASE"/>
    <property type="match status" value="1"/>
</dbReference>
<evidence type="ECO:0000313" key="3">
    <source>
        <dbReference type="EMBL" id="NHO64352.1"/>
    </source>
</evidence>
<organism evidence="3 4">
    <name type="scientific">Pseudomaricurvus hydrocarbonicus</name>
    <dbReference type="NCBI Taxonomy" id="1470433"/>
    <lineage>
        <taxon>Bacteria</taxon>
        <taxon>Pseudomonadati</taxon>
        <taxon>Pseudomonadota</taxon>
        <taxon>Gammaproteobacteria</taxon>
        <taxon>Cellvibrionales</taxon>
        <taxon>Cellvibrionaceae</taxon>
        <taxon>Pseudomaricurvus</taxon>
    </lineage>
</organism>
<comment type="caution">
    <text evidence="3">The sequence shown here is derived from an EMBL/GenBank/DDBJ whole genome shotgun (WGS) entry which is preliminary data.</text>
</comment>
<protein>
    <submittedName>
        <fullName evidence="3">Fructosamine kinase family protein</fullName>
    </submittedName>
</protein>
<comment type="similarity">
    <text evidence="1 2">Belongs to the fructosamine kinase family.</text>
</comment>
<reference evidence="3" key="1">
    <citation type="submission" date="2020-03" db="EMBL/GenBank/DDBJ databases">
        <authorList>
            <person name="Guo F."/>
        </authorList>
    </citation>
    <scope>NUCLEOTIDE SEQUENCE</scope>
    <source>
        <strain evidence="3">JCM 30134</strain>
    </source>
</reference>
<dbReference type="PANTHER" id="PTHR12149">
    <property type="entry name" value="FRUCTOSAMINE 3 KINASE-RELATED PROTEIN"/>
    <property type="match status" value="1"/>
</dbReference>
<dbReference type="SUPFAM" id="SSF56112">
    <property type="entry name" value="Protein kinase-like (PK-like)"/>
    <property type="match status" value="1"/>
</dbReference>
<dbReference type="Pfam" id="PF03881">
    <property type="entry name" value="Fructosamin_kin"/>
    <property type="match status" value="1"/>
</dbReference>
<dbReference type="AlphaFoldDB" id="A0A9E5JYC0"/>
<evidence type="ECO:0000313" key="4">
    <source>
        <dbReference type="Proteomes" id="UP000787472"/>
    </source>
</evidence>
<dbReference type="Gene3D" id="3.30.200.20">
    <property type="entry name" value="Phosphorylase Kinase, domain 1"/>
    <property type="match status" value="1"/>
</dbReference>
<dbReference type="GO" id="GO:0016301">
    <property type="term" value="F:kinase activity"/>
    <property type="evidence" value="ECO:0007669"/>
    <property type="project" value="UniProtKB-UniRule"/>
</dbReference>
<keyword evidence="2" id="KW-0808">Transferase</keyword>
<dbReference type="InterPro" id="IPR011009">
    <property type="entry name" value="Kinase-like_dom_sf"/>
</dbReference>
<keyword evidence="2 3" id="KW-0418">Kinase</keyword>
<dbReference type="EMBL" id="JAAONZ010000001">
    <property type="protein sequence ID" value="NHO64352.1"/>
    <property type="molecule type" value="Genomic_DNA"/>
</dbReference>
<dbReference type="Proteomes" id="UP000787472">
    <property type="component" value="Unassembled WGS sequence"/>
</dbReference>
<dbReference type="InterPro" id="IPR016477">
    <property type="entry name" value="Fructo-/Ketosamine-3-kinase"/>
</dbReference>
<name>A0A9E5JYC0_9GAMM</name>
<dbReference type="Gene3D" id="3.90.1200.10">
    <property type="match status" value="1"/>
</dbReference>
<evidence type="ECO:0000256" key="2">
    <source>
        <dbReference type="PIRNR" id="PIRNR006221"/>
    </source>
</evidence>
<sequence>MQQPTLSNINQLFESALTRYPSGMPHIWQIRDFTAVHGGDTHQGFLLHSDGPSFFLKLNEPAKRPLFTAELQGLRALAEHHAANPSSIRTCRPLCSGHCQQFSYLLLEGLELQADGNWRQAGRALAELHRARVGDHFGFEDASYCGLSFQPNQWDRDWANFFAVQRIGHQLSLLYKRPLDHPDIEFYIERTRQYLQHHRPIPALVHGDLWSGNIGFHHDEPVIFDPACYYGDPETDLAMTELFGRLPEPFYQGYQDIAPIHQDYPRRRPLYQLYHLLNHANLFGGSYRQQAEQQLKSLLDH</sequence>